<dbReference type="EMBL" id="AYXG01000069">
    <property type="protein sequence ID" value="EWC62859.1"/>
    <property type="molecule type" value="Genomic_DNA"/>
</dbReference>
<protein>
    <submittedName>
        <fullName evidence="1">Uncharacterized protein</fullName>
    </submittedName>
</protein>
<name>W7J9Z0_9PSEU</name>
<evidence type="ECO:0000313" key="2">
    <source>
        <dbReference type="Proteomes" id="UP000019277"/>
    </source>
</evidence>
<accession>W7J9Z0</accession>
<evidence type="ECO:0000313" key="1">
    <source>
        <dbReference type="EMBL" id="EWC62859.1"/>
    </source>
</evidence>
<gene>
    <name evidence="1" type="ORF">UO65_1807</name>
</gene>
<dbReference type="Proteomes" id="UP000019277">
    <property type="component" value="Unassembled WGS sequence"/>
</dbReference>
<sequence>MFLADAESSPFGVRRAVARSGPPVRANICAPPVVHPLIQPMPSG</sequence>
<organism evidence="1 2">
    <name type="scientific">Actinokineospora spheciospongiae</name>
    <dbReference type="NCBI Taxonomy" id="909613"/>
    <lineage>
        <taxon>Bacteria</taxon>
        <taxon>Bacillati</taxon>
        <taxon>Actinomycetota</taxon>
        <taxon>Actinomycetes</taxon>
        <taxon>Pseudonocardiales</taxon>
        <taxon>Pseudonocardiaceae</taxon>
        <taxon>Actinokineospora</taxon>
    </lineage>
</organism>
<keyword evidence="2" id="KW-1185">Reference proteome</keyword>
<comment type="caution">
    <text evidence="1">The sequence shown here is derived from an EMBL/GenBank/DDBJ whole genome shotgun (WGS) entry which is preliminary data.</text>
</comment>
<dbReference type="STRING" id="909613.UO65_1807"/>
<dbReference type="AlphaFoldDB" id="W7J9Z0"/>
<proteinExistence type="predicted"/>
<reference evidence="1 2" key="1">
    <citation type="journal article" date="2014" name="Genome Announc.">
        <title>Draft Genome Sequence of the Antitrypanosomally Active Sponge-Associated Bacterium Actinokineospora sp. Strain EG49.</title>
        <authorList>
            <person name="Harjes J."/>
            <person name="Ryu T."/>
            <person name="Abdelmohsen U.R."/>
            <person name="Moitinho-Silva L."/>
            <person name="Horn H."/>
            <person name="Ravasi T."/>
            <person name="Hentschel U."/>
        </authorList>
    </citation>
    <scope>NUCLEOTIDE SEQUENCE [LARGE SCALE GENOMIC DNA]</scope>
    <source>
        <strain evidence="1 2">EG49</strain>
    </source>
</reference>